<dbReference type="GO" id="GO:0004144">
    <property type="term" value="F:diacylglycerol O-acyltransferase activity"/>
    <property type="evidence" value="ECO:0007669"/>
    <property type="project" value="UniProtKB-EC"/>
</dbReference>
<evidence type="ECO:0000256" key="4">
    <source>
        <dbReference type="ARBA" id="ARBA00005420"/>
    </source>
</evidence>
<dbReference type="AlphaFoldDB" id="A0AAV5VLB5"/>
<dbReference type="InterPro" id="IPR007130">
    <property type="entry name" value="DAGAT"/>
</dbReference>
<dbReference type="EMBL" id="BTSY01000003">
    <property type="protein sequence ID" value="GMT18750.1"/>
    <property type="molecule type" value="Genomic_DNA"/>
</dbReference>
<evidence type="ECO:0000256" key="12">
    <source>
        <dbReference type="ARBA" id="ARBA00023098"/>
    </source>
</evidence>
<evidence type="ECO:0000256" key="1">
    <source>
        <dbReference type="ARBA" id="ARBA00004477"/>
    </source>
</evidence>
<evidence type="ECO:0000256" key="10">
    <source>
        <dbReference type="ARBA" id="ARBA00022824"/>
    </source>
</evidence>
<dbReference type="GO" id="GO:0019432">
    <property type="term" value="P:triglyceride biosynthetic process"/>
    <property type="evidence" value="ECO:0007669"/>
    <property type="project" value="TreeGrafter"/>
</dbReference>
<keyword evidence="11" id="KW-1133">Transmembrane helix</keyword>
<evidence type="ECO:0000256" key="2">
    <source>
        <dbReference type="ARBA" id="ARBA00004771"/>
    </source>
</evidence>
<evidence type="ECO:0000256" key="7">
    <source>
        <dbReference type="ARBA" id="ARBA00022679"/>
    </source>
</evidence>
<feature type="non-terminal residue" evidence="15">
    <location>
        <position position="260"/>
    </location>
</feature>
<dbReference type="GO" id="GO:0005789">
    <property type="term" value="C:endoplasmic reticulum membrane"/>
    <property type="evidence" value="ECO:0007669"/>
    <property type="project" value="UniProtKB-SubCell"/>
</dbReference>
<proteinExistence type="inferred from homology"/>
<evidence type="ECO:0000256" key="14">
    <source>
        <dbReference type="ARBA" id="ARBA00023315"/>
    </source>
</evidence>
<dbReference type="EC" id="2.3.1.20" evidence="5"/>
<feature type="non-terminal residue" evidence="15">
    <location>
        <position position="1"/>
    </location>
</feature>
<comment type="pathway">
    <text evidence="3">Lipid metabolism.</text>
</comment>
<keyword evidence="12" id="KW-0443">Lipid metabolism</keyword>
<dbReference type="Proteomes" id="UP001432322">
    <property type="component" value="Unassembled WGS sequence"/>
</dbReference>
<comment type="similarity">
    <text evidence="4">Belongs to the diacylglycerol acyltransferase family.</text>
</comment>
<name>A0AAV5VLB5_9BILA</name>
<keyword evidence="7" id="KW-0808">Transferase</keyword>
<sequence length="260" mass="29110">KNAIFMTWGGDYFNYRIVKTADLPPDRNYVVGSHPHGIMCLGMTQSFASYLNGMPDLFPGIKTWSVTLIGQFLYPLRRELMMICGTGASSKRNLKYILNQEDKGHAVALTVGGLNEAIMSAPGKYHLKLKDRKGFITVALTEGADLVPMFHFGENETYKPVCGICPKRLRNMQTRVIKYYGFVPPIMIGRSLVGLPWGGIMPLKVHLVTVVGAPIRVEKNPNPTKEEIDKLHAVYCKSLIDLFEAHKANYGIRPEQKIII</sequence>
<comment type="caution">
    <text evidence="15">The sequence shown here is derived from an EMBL/GenBank/DDBJ whole genome shotgun (WGS) entry which is preliminary data.</text>
</comment>
<dbReference type="Pfam" id="PF03982">
    <property type="entry name" value="DAGAT"/>
    <property type="match status" value="1"/>
</dbReference>
<evidence type="ECO:0000313" key="16">
    <source>
        <dbReference type="Proteomes" id="UP001432322"/>
    </source>
</evidence>
<comment type="subcellular location">
    <subcellularLocation>
        <location evidence="1">Endoplasmic reticulum membrane</location>
        <topology evidence="1">Multi-pass membrane protein</topology>
    </subcellularLocation>
</comment>
<evidence type="ECO:0000256" key="3">
    <source>
        <dbReference type="ARBA" id="ARBA00005189"/>
    </source>
</evidence>
<evidence type="ECO:0000256" key="5">
    <source>
        <dbReference type="ARBA" id="ARBA00013244"/>
    </source>
</evidence>
<gene>
    <name evidence="15" type="ORF">PFISCL1PPCAC_10047</name>
</gene>
<evidence type="ECO:0000256" key="6">
    <source>
        <dbReference type="ARBA" id="ARBA00022516"/>
    </source>
</evidence>
<keyword evidence="9" id="KW-0319">Glycerol metabolism</keyword>
<keyword evidence="10" id="KW-0256">Endoplasmic reticulum</keyword>
<evidence type="ECO:0000256" key="8">
    <source>
        <dbReference type="ARBA" id="ARBA00022692"/>
    </source>
</evidence>
<dbReference type="PANTHER" id="PTHR12317">
    <property type="entry name" value="DIACYLGLYCEROL O-ACYLTRANSFERASE"/>
    <property type="match status" value="1"/>
</dbReference>
<accession>A0AAV5VLB5</accession>
<protein>
    <recommendedName>
        <fullName evidence="5">diacylglycerol O-acyltransferase</fullName>
        <ecNumber evidence="5">2.3.1.20</ecNumber>
    </recommendedName>
</protein>
<dbReference type="PANTHER" id="PTHR12317:SF0">
    <property type="entry name" value="ACYLTRANSFERASE"/>
    <property type="match status" value="1"/>
</dbReference>
<keyword evidence="14" id="KW-0012">Acyltransferase</keyword>
<evidence type="ECO:0000256" key="9">
    <source>
        <dbReference type="ARBA" id="ARBA00022798"/>
    </source>
</evidence>
<keyword evidence="16" id="KW-1185">Reference proteome</keyword>
<comment type="pathway">
    <text evidence="2">Glycerolipid metabolism; triacylglycerol biosynthesis.</text>
</comment>
<evidence type="ECO:0000313" key="15">
    <source>
        <dbReference type="EMBL" id="GMT18750.1"/>
    </source>
</evidence>
<reference evidence="15" key="1">
    <citation type="submission" date="2023-10" db="EMBL/GenBank/DDBJ databases">
        <title>Genome assembly of Pristionchus species.</title>
        <authorList>
            <person name="Yoshida K."/>
            <person name="Sommer R.J."/>
        </authorList>
    </citation>
    <scope>NUCLEOTIDE SEQUENCE</scope>
    <source>
        <strain evidence="15">RS5133</strain>
    </source>
</reference>
<keyword evidence="13" id="KW-0472">Membrane</keyword>
<dbReference type="CDD" id="cd07987">
    <property type="entry name" value="LPLAT_MGAT-like"/>
    <property type="match status" value="1"/>
</dbReference>
<keyword evidence="6" id="KW-0444">Lipid biosynthesis</keyword>
<evidence type="ECO:0000256" key="11">
    <source>
        <dbReference type="ARBA" id="ARBA00022989"/>
    </source>
</evidence>
<dbReference type="GO" id="GO:0006071">
    <property type="term" value="P:glycerol metabolic process"/>
    <property type="evidence" value="ECO:0007669"/>
    <property type="project" value="UniProtKB-KW"/>
</dbReference>
<organism evidence="15 16">
    <name type="scientific">Pristionchus fissidentatus</name>
    <dbReference type="NCBI Taxonomy" id="1538716"/>
    <lineage>
        <taxon>Eukaryota</taxon>
        <taxon>Metazoa</taxon>
        <taxon>Ecdysozoa</taxon>
        <taxon>Nematoda</taxon>
        <taxon>Chromadorea</taxon>
        <taxon>Rhabditida</taxon>
        <taxon>Rhabditina</taxon>
        <taxon>Diplogasteromorpha</taxon>
        <taxon>Diplogasteroidea</taxon>
        <taxon>Neodiplogasteridae</taxon>
        <taxon>Pristionchus</taxon>
    </lineage>
</organism>
<keyword evidence="8" id="KW-0812">Transmembrane</keyword>
<evidence type="ECO:0000256" key="13">
    <source>
        <dbReference type="ARBA" id="ARBA00023136"/>
    </source>
</evidence>